<accession>A0ABT4DFM8</accession>
<dbReference type="EMBL" id="JAOXXL010000003">
    <property type="protein sequence ID" value="MCY7007400.1"/>
    <property type="molecule type" value="Genomic_DNA"/>
</dbReference>
<name>A0ABT4DFM8_FUSSI</name>
<organism evidence="1 2">
    <name type="scientific">Fusobacterium simiae</name>
    <dbReference type="NCBI Taxonomy" id="855"/>
    <lineage>
        <taxon>Bacteria</taxon>
        <taxon>Fusobacteriati</taxon>
        <taxon>Fusobacteriota</taxon>
        <taxon>Fusobacteriia</taxon>
        <taxon>Fusobacteriales</taxon>
        <taxon>Fusobacteriaceae</taxon>
        <taxon>Fusobacterium</taxon>
    </lineage>
</organism>
<gene>
    <name evidence="1" type="ORF">OCK72_01885</name>
</gene>
<sequence length="63" mass="7324">MVLIKYMKSMEEIERLLPGLTYKSMIKKTYCFSKAFGLTDPFITIKAVLPCMIYGKIINVYVH</sequence>
<proteinExistence type="predicted"/>
<protein>
    <submittedName>
        <fullName evidence="1">Uncharacterized protein</fullName>
    </submittedName>
</protein>
<dbReference type="RefSeq" id="WP_265151612.1">
    <property type="nucleotide sequence ID" value="NZ_JAOXXL010000003.1"/>
</dbReference>
<comment type="caution">
    <text evidence="1">The sequence shown here is derived from an EMBL/GenBank/DDBJ whole genome shotgun (WGS) entry which is preliminary data.</text>
</comment>
<dbReference type="Proteomes" id="UP001062738">
    <property type="component" value="Unassembled WGS sequence"/>
</dbReference>
<evidence type="ECO:0000313" key="1">
    <source>
        <dbReference type="EMBL" id="MCY7007400.1"/>
    </source>
</evidence>
<reference evidence="1" key="1">
    <citation type="submission" date="2022-09" db="EMBL/GenBank/DDBJ databases">
        <authorList>
            <person name="Zoaiter M."/>
        </authorList>
    </citation>
    <scope>NUCLEOTIDE SEQUENCE</scope>
    <source>
        <strain evidence="1">DSM 19848</strain>
    </source>
</reference>
<evidence type="ECO:0000313" key="2">
    <source>
        <dbReference type="Proteomes" id="UP001062738"/>
    </source>
</evidence>
<keyword evidence="2" id="KW-1185">Reference proteome</keyword>